<protein>
    <submittedName>
        <fullName evidence="2">Uncharacterized protein</fullName>
    </submittedName>
</protein>
<gene>
    <name evidence="2" type="ORF">F7Q91_03440</name>
</gene>
<dbReference type="AlphaFoldDB" id="A0A7V7TI26"/>
<proteinExistence type="predicted"/>
<comment type="caution">
    <text evidence="2">The sequence shown here is derived from an EMBL/GenBank/DDBJ whole genome shotgun (WGS) entry which is preliminary data.</text>
</comment>
<name>A0A7V7TI26_9VIBR</name>
<reference evidence="2 3" key="1">
    <citation type="submission" date="2019-09" db="EMBL/GenBank/DDBJ databases">
        <title>Draft genome sequences of 48 bacterial type strains from the CCUG.</title>
        <authorList>
            <person name="Tunovic T."/>
            <person name="Pineiro-Iglesias B."/>
            <person name="Unosson C."/>
            <person name="Inganas E."/>
            <person name="Ohlen M."/>
            <person name="Cardew S."/>
            <person name="Jensie-Markopoulos S."/>
            <person name="Salva-Serra F."/>
            <person name="Jaen-Luchoro D."/>
            <person name="Karlsson R."/>
            <person name="Svensson-Stadler L."/>
            <person name="Chun J."/>
            <person name="Moore E."/>
        </authorList>
    </citation>
    <scope>NUCLEOTIDE SEQUENCE [LARGE SCALE GENOMIC DNA]</scope>
    <source>
        <strain evidence="2 3">CCUG 48643</strain>
    </source>
</reference>
<evidence type="ECO:0000313" key="3">
    <source>
        <dbReference type="Proteomes" id="UP000423756"/>
    </source>
</evidence>
<feature type="region of interest" description="Disordered" evidence="1">
    <location>
        <begin position="240"/>
        <end position="284"/>
    </location>
</feature>
<dbReference type="RefSeq" id="WP_137406547.1">
    <property type="nucleotide sequence ID" value="NZ_AP025467.1"/>
</dbReference>
<accession>A0A7V7TI26</accession>
<evidence type="ECO:0000313" key="2">
    <source>
        <dbReference type="EMBL" id="KAB0482476.1"/>
    </source>
</evidence>
<sequence length="284" mass="31338">MKKNIHHVLLCSAVVGAAFHTEEVEAARVCRAKITLPAPDVGTCDVDSTNPKMGNPFAYIDPTQGCDFSFSLPGLPSLSLDGLQGMMCDKIQDIGQKGIDEALNPILDKLPSDLNLDMNGMMKNIFDDQIRLQEEFCPVYSKSGKLMSYECEGRLPNADDGLPDWAVEIRDPEDEGRECYEMGGYTYCTDPVDDNNKPNPTPDPIPDTANPYDPDKDNTLPLCSDLVDFIDQNGNLIPCRNSNNSNSNRPVVETPPEFNTPEYTPKAKSNSGLVKPTWDTKKGW</sequence>
<evidence type="ECO:0000256" key="1">
    <source>
        <dbReference type="SAM" id="MobiDB-lite"/>
    </source>
</evidence>
<organism evidence="2 3">
    <name type="scientific">Vibrio chagasii</name>
    <dbReference type="NCBI Taxonomy" id="170679"/>
    <lineage>
        <taxon>Bacteria</taxon>
        <taxon>Pseudomonadati</taxon>
        <taxon>Pseudomonadota</taxon>
        <taxon>Gammaproteobacteria</taxon>
        <taxon>Vibrionales</taxon>
        <taxon>Vibrionaceae</taxon>
        <taxon>Vibrio</taxon>
    </lineage>
</organism>
<dbReference type="EMBL" id="VZPX01000004">
    <property type="protein sequence ID" value="KAB0482476.1"/>
    <property type="molecule type" value="Genomic_DNA"/>
</dbReference>
<dbReference type="Proteomes" id="UP000423756">
    <property type="component" value="Unassembled WGS sequence"/>
</dbReference>
<dbReference type="GeneID" id="77344711"/>